<dbReference type="SUPFAM" id="SSF56281">
    <property type="entry name" value="Metallo-hydrolase/oxidoreductase"/>
    <property type="match status" value="1"/>
</dbReference>
<dbReference type="InterPro" id="IPR035681">
    <property type="entry name" value="ComA-like_MBL"/>
</dbReference>
<comment type="subcellular location">
    <subcellularLocation>
        <location evidence="1">Cell membrane</location>
        <topology evidence="1">Multi-pass membrane protein</topology>
    </subcellularLocation>
</comment>
<dbReference type="PANTHER" id="PTHR30619:SF1">
    <property type="entry name" value="RECOMBINATION PROTEIN 2"/>
    <property type="match status" value="1"/>
</dbReference>
<evidence type="ECO:0000256" key="5">
    <source>
        <dbReference type="ARBA" id="ARBA00023136"/>
    </source>
</evidence>
<organism evidence="8 9">
    <name type="scientific">Comamonas piscis</name>
    <dbReference type="NCBI Taxonomy" id="1562974"/>
    <lineage>
        <taxon>Bacteria</taxon>
        <taxon>Pseudomonadati</taxon>
        <taxon>Pseudomonadota</taxon>
        <taxon>Betaproteobacteria</taxon>
        <taxon>Burkholderiales</taxon>
        <taxon>Comamonadaceae</taxon>
        <taxon>Comamonas</taxon>
    </lineage>
</organism>
<feature type="transmembrane region" description="Helical" evidence="6">
    <location>
        <begin position="344"/>
        <end position="362"/>
    </location>
</feature>
<keyword evidence="4 6" id="KW-1133">Transmembrane helix</keyword>
<keyword evidence="9" id="KW-1185">Reference proteome</keyword>
<reference evidence="8 9" key="1">
    <citation type="journal article" date="2020" name="G3 (Bethesda)">
        <title>CeMbio - The Caenorhabditis elegans Microbiome Resource.</title>
        <authorList>
            <person name="Dirksen P."/>
            <person name="Assie A."/>
            <person name="Zimmermann J."/>
            <person name="Zhang F."/>
            <person name="Tietje A.M."/>
            <person name="Marsh S.A."/>
            <person name="Felix M.A."/>
            <person name="Shapira M."/>
            <person name="Kaleta C."/>
            <person name="Schulenburg H."/>
            <person name="Samuel B."/>
        </authorList>
    </citation>
    <scope>NUCLEOTIDE SEQUENCE [LARGE SCALE GENOMIC DNA]</scope>
    <source>
        <strain evidence="8 9">BIGb0172</strain>
    </source>
</reference>
<dbReference type="InterPro" id="IPR052159">
    <property type="entry name" value="Competence_DNA_uptake"/>
</dbReference>
<evidence type="ECO:0000256" key="1">
    <source>
        <dbReference type="ARBA" id="ARBA00004651"/>
    </source>
</evidence>
<dbReference type="EMBL" id="CP058554">
    <property type="protein sequence ID" value="QMV72924.1"/>
    <property type="molecule type" value="Genomic_DNA"/>
</dbReference>
<dbReference type="NCBIfam" id="TIGR00361">
    <property type="entry name" value="ComEC_Rec2"/>
    <property type="match status" value="1"/>
</dbReference>
<evidence type="ECO:0000256" key="4">
    <source>
        <dbReference type="ARBA" id="ARBA00022989"/>
    </source>
</evidence>
<dbReference type="InterPro" id="IPR004477">
    <property type="entry name" value="ComEC_N"/>
</dbReference>
<name>A0A7G5EFZ9_9BURK</name>
<evidence type="ECO:0000259" key="7">
    <source>
        <dbReference type="SMART" id="SM00849"/>
    </source>
</evidence>
<dbReference type="CDD" id="cd07731">
    <property type="entry name" value="ComA-like_MBL-fold"/>
    <property type="match status" value="1"/>
</dbReference>
<dbReference type="GO" id="GO:0030420">
    <property type="term" value="P:establishment of competence for transformation"/>
    <property type="evidence" value="ECO:0007669"/>
    <property type="project" value="InterPro"/>
</dbReference>
<dbReference type="InterPro" id="IPR036866">
    <property type="entry name" value="RibonucZ/Hydroxyglut_hydro"/>
</dbReference>
<dbReference type="Pfam" id="PF03772">
    <property type="entry name" value="Competence"/>
    <property type="match status" value="1"/>
</dbReference>
<feature type="transmembrane region" description="Helical" evidence="6">
    <location>
        <begin position="284"/>
        <end position="304"/>
    </location>
</feature>
<dbReference type="SMART" id="SM00849">
    <property type="entry name" value="Lactamase_B"/>
    <property type="match status" value="1"/>
</dbReference>
<feature type="transmembrane region" description="Helical" evidence="6">
    <location>
        <begin position="513"/>
        <end position="540"/>
    </location>
</feature>
<dbReference type="Proteomes" id="UP000515240">
    <property type="component" value="Chromosome"/>
</dbReference>
<dbReference type="InterPro" id="IPR004797">
    <property type="entry name" value="Competence_ComEC/Rec2"/>
</dbReference>
<feature type="transmembrane region" description="Helical" evidence="6">
    <location>
        <begin position="35"/>
        <end position="52"/>
    </location>
</feature>
<dbReference type="Gene3D" id="3.60.15.10">
    <property type="entry name" value="Ribonuclease Z/Hydroxyacylglutathione hydrolase-like"/>
    <property type="match status" value="1"/>
</dbReference>
<evidence type="ECO:0000313" key="8">
    <source>
        <dbReference type="EMBL" id="QMV72924.1"/>
    </source>
</evidence>
<dbReference type="InterPro" id="IPR001279">
    <property type="entry name" value="Metallo-B-lactamas"/>
</dbReference>
<evidence type="ECO:0000313" key="9">
    <source>
        <dbReference type="Proteomes" id="UP000515240"/>
    </source>
</evidence>
<dbReference type="Pfam" id="PF13567">
    <property type="entry name" value="DUF4131"/>
    <property type="match status" value="1"/>
</dbReference>
<dbReference type="RefSeq" id="WP_182327332.1">
    <property type="nucleotide sequence ID" value="NZ_CP058554.1"/>
</dbReference>
<keyword evidence="2" id="KW-1003">Cell membrane</keyword>
<dbReference type="PANTHER" id="PTHR30619">
    <property type="entry name" value="DNA INTERNALIZATION/COMPETENCE PROTEIN COMEC/REC2"/>
    <property type="match status" value="1"/>
</dbReference>
<keyword evidence="3 6" id="KW-0812">Transmembrane</keyword>
<gene>
    <name evidence="8" type="ORF">HS961_08765</name>
</gene>
<feature type="transmembrane region" description="Helical" evidence="6">
    <location>
        <begin position="374"/>
        <end position="406"/>
    </location>
</feature>
<dbReference type="GO" id="GO:0005886">
    <property type="term" value="C:plasma membrane"/>
    <property type="evidence" value="ECO:0007669"/>
    <property type="project" value="UniProtKB-SubCell"/>
</dbReference>
<evidence type="ECO:0000256" key="2">
    <source>
        <dbReference type="ARBA" id="ARBA00022475"/>
    </source>
</evidence>
<sequence>MKETSTAGWRPSAWLWGILAGTALQLHQASLWPGTYYAACALLGVVATLLLARWRRPARWPDRALCCLAAAALALGLAGLRAANQASTALIPALEGVDLQVEGVVVAMPLPVAGGQRFRLKIERAWRDGEPVAVPPLMDLAWYRADHRAFARVPAEPRVSVDDALPLLQAGQRWRLPLRLRAPHGSLNPHGFDYEMWMWELGVQATGYVRHGQPQAPALLASQQGYAVERLRQQVRDAMVQQLAPAGRPQAAEWAGIAGVLVALVTGEQRAIDREDWRVFRITGVAHLMAISGLHITLFAWVSAAMIRIAWRRSPALCLLLPAPHVALWGGVVCAGLYAVFSGWGIPAQRTVLMLVVVAALASTGRQWPWYMRWLLACVCVVLAQPMALLQAGFWLSFLAVGILFASDRGPDRHSPALPQASPAARGLRGALAAALQLLREQWVVTLAITPLSLLLFGQVSVVGFLANLLAIPWVTWVVTPLALLGAVLPPLWDAAAWALRPLMAVLQWLATWPHAALWLAAAPAWAGLAAVVGGVWLVLPWPWRLRLLGLPCLLPALLWQPLRPAHGQFELWALDVGQGQAVLVQTARHSLLYDAGPLYGPGSNAGDRVVVPAMRAMGVHGLNSGRLDLLVLSHGHVDHTGGAEAVVEQLRPVAVMGSLLPHERQRLGIAAAPWQDCAAGQAWTWDGVQFSVLFPGEQELGTADSPIPRQSSGNPMSCVLRIEAAARGGYAAAALLPGDIERAQEAALVQRHADAPAALRADLMLAPHHGSNTSSTQPLLAAVRPRWVVAQTGYRNRFRHPAAAVQQRYQEMRIGLRNTVHCGAAHWQSDQPEVLVCERQKRPRYWRHEAVEVGQTRRTLDINKTNQPLILDEG</sequence>
<protein>
    <submittedName>
        <fullName evidence="8">DNA internalization-related competence protein ComEC/Rec2</fullName>
    </submittedName>
</protein>
<keyword evidence="5 6" id="KW-0472">Membrane</keyword>
<dbReference type="AlphaFoldDB" id="A0A7G5EFZ9"/>
<dbReference type="NCBIfam" id="TIGR00360">
    <property type="entry name" value="ComEC_N-term"/>
    <property type="match status" value="1"/>
</dbReference>
<evidence type="ECO:0000256" key="3">
    <source>
        <dbReference type="ARBA" id="ARBA00022692"/>
    </source>
</evidence>
<feature type="transmembrane region" description="Helical" evidence="6">
    <location>
        <begin position="474"/>
        <end position="493"/>
    </location>
</feature>
<proteinExistence type="predicted"/>
<feature type="transmembrane region" description="Helical" evidence="6">
    <location>
        <begin position="443"/>
        <end position="467"/>
    </location>
</feature>
<accession>A0A7G5EFZ9</accession>
<feature type="transmembrane region" description="Helical" evidence="6">
    <location>
        <begin position="316"/>
        <end position="338"/>
    </location>
</feature>
<dbReference type="InterPro" id="IPR025405">
    <property type="entry name" value="DUF4131"/>
</dbReference>
<feature type="domain" description="Metallo-beta-lactamase" evidence="7">
    <location>
        <begin position="579"/>
        <end position="795"/>
    </location>
</feature>
<dbReference type="Pfam" id="PF00753">
    <property type="entry name" value="Lactamase_B"/>
    <property type="match status" value="1"/>
</dbReference>
<evidence type="ECO:0000256" key="6">
    <source>
        <dbReference type="SAM" id="Phobius"/>
    </source>
</evidence>
<dbReference type="KEGG" id="cpis:HS961_08765"/>